<gene>
    <name evidence="2" type="ORF">GCM10022254_14710</name>
</gene>
<reference evidence="3" key="1">
    <citation type="journal article" date="2019" name="Int. J. Syst. Evol. Microbiol.">
        <title>The Global Catalogue of Microorganisms (GCM) 10K type strain sequencing project: providing services to taxonomists for standard genome sequencing and annotation.</title>
        <authorList>
            <consortium name="The Broad Institute Genomics Platform"/>
            <consortium name="The Broad Institute Genome Sequencing Center for Infectious Disease"/>
            <person name="Wu L."/>
            <person name="Ma J."/>
        </authorList>
    </citation>
    <scope>NUCLEOTIDE SEQUENCE [LARGE SCALE GENOMIC DNA]</scope>
    <source>
        <strain evidence="3">JCM 17440</strain>
    </source>
</reference>
<dbReference type="RefSeq" id="WP_344891758.1">
    <property type="nucleotide sequence ID" value="NZ_BAABAS010000004.1"/>
</dbReference>
<evidence type="ECO:0000313" key="2">
    <source>
        <dbReference type="EMBL" id="GAA4227315.1"/>
    </source>
</evidence>
<dbReference type="PANTHER" id="PTHR46696">
    <property type="entry name" value="P450, PUTATIVE (EUROFUNG)-RELATED"/>
    <property type="match status" value="1"/>
</dbReference>
<dbReference type="InterPro" id="IPR001128">
    <property type="entry name" value="Cyt_P450"/>
</dbReference>
<proteinExistence type="inferred from homology"/>
<accession>A0ABP8BW00</accession>
<protein>
    <recommendedName>
        <fullName evidence="4">Cytochrome P450</fullName>
    </recommendedName>
</protein>
<comment type="caution">
    <text evidence="2">The sequence shown here is derived from an EMBL/GenBank/DDBJ whole genome shotgun (WGS) entry which is preliminary data.</text>
</comment>
<dbReference type="InterPro" id="IPR036396">
    <property type="entry name" value="Cyt_P450_sf"/>
</dbReference>
<dbReference type="Gene3D" id="1.10.630.10">
    <property type="entry name" value="Cytochrome P450"/>
    <property type="match status" value="2"/>
</dbReference>
<name>A0ABP8BW00_9ACTN</name>
<evidence type="ECO:0000256" key="1">
    <source>
        <dbReference type="ARBA" id="ARBA00010617"/>
    </source>
</evidence>
<comment type="similarity">
    <text evidence="1">Belongs to the cytochrome P450 family.</text>
</comment>
<evidence type="ECO:0000313" key="3">
    <source>
        <dbReference type="Proteomes" id="UP001501710"/>
    </source>
</evidence>
<dbReference type="SUPFAM" id="SSF48264">
    <property type="entry name" value="Cytochrome P450"/>
    <property type="match status" value="1"/>
</dbReference>
<keyword evidence="3" id="KW-1185">Reference proteome</keyword>
<dbReference type="EMBL" id="BAABAS010000004">
    <property type="protein sequence ID" value="GAA4227315.1"/>
    <property type="molecule type" value="Genomic_DNA"/>
</dbReference>
<organism evidence="2 3">
    <name type="scientific">Actinomadura meridiana</name>
    <dbReference type="NCBI Taxonomy" id="559626"/>
    <lineage>
        <taxon>Bacteria</taxon>
        <taxon>Bacillati</taxon>
        <taxon>Actinomycetota</taxon>
        <taxon>Actinomycetes</taxon>
        <taxon>Streptosporangiales</taxon>
        <taxon>Thermomonosporaceae</taxon>
        <taxon>Actinomadura</taxon>
    </lineage>
</organism>
<sequence length="282" mass="30520">MESTNLVISRHADVTAVLDDPRFVVPPAGQDARRHSLAWLRQTVCRFSEGADHQRRRALVVTALDAMRPADLRERARARVLDGDPPERAPVAVLGEALGVEDLDALMEAVPVAASGYLTGDGGTEADAAVATLVELLGPGPDELIASRIAVLMQACEATAGLIRRTLPHARRQESHGRPVDNVIAETLRFDPPVPVMRRVATDDAHVNGHTIPKEAMVTLDLRAANRDPAVFDHPDRFDPDRRERPHLTFGAGRRPCPAAEHALHLAAGVVEAVLDGTEARR</sequence>
<dbReference type="PANTHER" id="PTHR46696:SF1">
    <property type="entry name" value="CYTOCHROME P450 YJIB-RELATED"/>
    <property type="match status" value="1"/>
</dbReference>
<dbReference type="Pfam" id="PF00067">
    <property type="entry name" value="p450"/>
    <property type="match status" value="1"/>
</dbReference>
<evidence type="ECO:0008006" key="4">
    <source>
        <dbReference type="Google" id="ProtNLM"/>
    </source>
</evidence>
<dbReference type="Proteomes" id="UP001501710">
    <property type="component" value="Unassembled WGS sequence"/>
</dbReference>